<evidence type="ECO:0000313" key="1">
    <source>
        <dbReference type="EMBL" id="BCB87979.1"/>
    </source>
</evidence>
<evidence type="ECO:0008006" key="3">
    <source>
        <dbReference type="Google" id="ProtNLM"/>
    </source>
</evidence>
<dbReference type="Proteomes" id="UP000503011">
    <property type="component" value="Chromosome"/>
</dbReference>
<name>A0A6F8YPM2_9ACTN</name>
<evidence type="ECO:0000313" key="2">
    <source>
        <dbReference type="Proteomes" id="UP000503011"/>
    </source>
</evidence>
<gene>
    <name evidence="1" type="ORF">Psuf_052920</name>
</gene>
<dbReference type="EMBL" id="AP022871">
    <property type="protein sequence ID" value="BCB87979.1"/>
    <property type="molecule type" value="Genomic_DNA"/>
</dbReference>
<dbReference type="AlphaFoldDB" id="A0A6F8YPM2"/>
<protein>
    <recommendedName>
        <fullName evidence="3">TIR domain-containing protein</fullName>
    </recommendedName>
</protein>
<reference evidence="1 2" key="2">
    <citation type="submission" date="2020-03" db="EMBL/GenBank/DDBJ databases">
        <authorList>
            <person name="Ichikawa N."/>
            <person name="Kimura A."/>
            <person name="Kitahashi Y."/>
            <person name="Uohara A."/>
        </authorList>
    </citation>
    <scope>NUCLEOTIDE SEQUENCE [LARGE SCALE GENOMIC DNA]</scope>
    <source>
        <strain evidence="1 2">NBRC 105367</strain>
    </source>
</reference>
<dbReference type="RefSeq" id="WP_173159329.1">
    <property type="nucleotide sequence ID" value="NZ_AP022871.1"/>
</dbReference>
<reference evidence="1 2" key="1">
    <citation type="submission" date="2020-03" db="EMBL/GenBank/DDBJ databases">
        <title>Whole genome shotgun sequence of Phytohabitans suffuscus NBRC 105367.</title>
        <authorList>
            <person name="Komaki H."/>
            <person name="Tamura T."/>
        </authorList>
    </citation>
    <scope>NUCLEOTIDE SEQUENCE [LARGE SCALE GENOMIC DNA]</scope>
    <source>
        <strain evidence="1 2">NBRC 105367</strain>
    </source>
</reference>
<dbReference type="NCBIfam" id="TIGR04276">
    <property type="entry name" value="FxsC_Cterm"/>
    <property type="match status" value="1"/>
</dbReference>
<keyword evidence="2" id="KW-1185">Reference proteome</keyword>
<proteinExistence type="predicted"/>
<organism evidence="1 2">
    <name type="scientific">Phytohabitans suffuscus</name>
    <dbReference type="NCBI Taxonomy" id="624315"/>
    <lineage>
        <taxon>Bacteria</taxon>
        <taxon>Bacillati</taxon>
        <taxon>Actinomycetota</taxon>
        <taxon>Actinomycetes</taxon>
        <taxon>Micromonosporales</taxon>
        <taxon>Micromonosporaceae</taxon>
    </lineage>
</organism>
<accession>A0A6F8YPM2</accession>
<dbReference type="InterPro" id="IPR026367">
    <property type="entry name" value="FxsC_C"/>
</dbReference>
<sequence length="394" mass="43783">MRHFFLSYSPGSDDLYVARFFADLSAAVRRELDVESTRAVGFLDTGDASDHWPSEVRNELAMCQTLIVLYTPRLFLDDRCGRVWTVFGDRLRQYTHATGRRAPALIPVAWSGGDLPEEADPDGAATFHPPSADGVRVMIRLHSQQAAYRDLVASLARRIVETARLHRIPPAPPEADPRTARNAFESWRGRLDGADGSHRVHIVVAAGTREQMSVVRRDLEFYGERQEDWAPYHPAAPQPLARRASRVAAERLFASEVVPIAAIGERVARARERNEIIVLLVDAWLADVEPFRTALAPFDQVDESTVAILVPVSRDDAETTGHWSTLRVGVLNAFPRCARRRDPLLHTEIETAAGFDDDLVVALVEAQSRIFAKGRVFRRPPGGPASARPILEGP</sequence>
<dbReference type="KEGG" id="psuu:Psuf_052920"/>